<sequence length="228" mass="25549">MGETKKEGGRSFGKGNRDKLRGDLPSEGDKSICWFRKPPNIDLSDESETSHAFQSEGRRAPDFPVPSAGTFRAERNPSFLFAIIQWRMLRVGEEMKTYDCYITMVDIITNENIHRTPVACRSRYSATAALSPVPEIFFSGAVATGIPGPLCWLRFLYGDESSNAQQQRSAAAMDLIVCDQFVAISVCGDLISAAMTTRSSNAPSVEEGVEVYHDKEYKSRRWIFWIEK</sequence>
<name>A0ACC2KF40_PERAE</name>
<dbReference type="Proteomes" id="UP001234297">
    <property type="component" value="Chromosome 9"/>
</dbReference>
<accession>A0ACC2KF40</accession>
<evidence type="ECO:0000313" key="1">
    <source>
        <dbReference type="EMBL" id="KAJ8619627.1"/>
    </source>
</evidence>
<evidence type="ECO:0000313" key="2">
    <source>
        <dbReference type="Proteomes" id="UP001234297"/>
    </source>
</evidence>
<proteinExistence type="predicted"/>
<keyword evidence="2" id="KW-1185">Reference proteome</keyword>
<comment type="caution">
    <text evidence="1">The sequence shown here is derived from an EMBL/GenBank/DDBJ whole genome shotgun (WGS) entry which is preliminary data.</text>
</comment>
<protein>
    <submittedName>
        <fullName evidence="1">Uncharacterized protein</fullName>
    </submittedName>
</protein>
<gene>
    <name evidence="1" type="ORF">MRB53_028156</name>
</gene>
<reference evidence="1 2" key="1">
    <citation type="journal article" date="2022" name="Hortic Res">
        <title>A haplotype resolved chromosomal level avocado genome allows analysis of novel avocado genes.</title>
        <authorList>
            <person name="Nath O."/>
            <person name="Fletcher S.J."/>
            <person name="Hayward A."/>
            <person name="Shaw L.M."/>
            <person name="Masouleh A.K."/>
            <person name="Furtado A."/>
            <person name="Henry R.J."/>
            <person name="Mitter N."/>
        </authorList>
    </citation>
    <scope>NUCLEOTIDE SEQUENCE [LARGE SCALE GENOMIC DNA]</scope>
    <source>
        <strain evidence="2">cv. Hass</strain>
    </source>
</reference>
<dbReference type="EMBL" id="CM056817">
    <property type="protein sequence ID" value="KAJ8619627.1"/>
    <property type="molecule type" value="Genomic_DNA"/>
</dbReference>
<organism evidence="1 2">
    <name type="scientific">Persea americana</name>
    <name type="common">Avocado</name>
    <dbReference type="NCBI Taxonomy" id="3435"/>
    <lineage>
        <taxon>Eukaryota</taxon>
        <taxon>Viridiplantae</taxon>
        <taxon>Streptophyta</taxon>
        <taxon>Embryophyta</taxon>
        <taxon>Tracheophyta</taxon>
        <taxon>Spermatophyta</taxon>
        <taxon>Magnoliopsida</taxon>
        <taxon>Magnoliidae</taxon>
        <taxon>Laurales</taxon>
        <taxon>Lauraceae</taxon>
        <taxon>Persea</taxon>
    </lineage>
</organism>